<feature type="region of interest" description="Disordered" evidence="6">
    <location>
        <begin position="286"/>
        <end position="382"/>
    </location>
</feature>
<evidence type="ECO:0000256" key="3">
    <source>
        <dbReference type="ARBA" id="ARBA00022989"/>
    </source>
</evidence>
<reference evidence="9 10" key="1">
    <citation type="submission" date="2016-03" db="EMBL/GenBank/DDBJ databases">
        <title>Comparative genomics of Pseudogymnoascus destructans, the fungus causing white-nose syndrome of bats.</title>
        <authorList>
            <person name="Palmer J.M."/>
            <person name="Drees K.P."/>
            <person name="Foster J.T."/>
            <person name="Lindner D.L."/>
        </authorList>
    </citation>
    <scope>NUCLEOTIDE SEQUENCE [LARGE SCALE GENOMIC DNA]</scope>
    <source>
        <strain evidence="9 10">UAMH 10579</strain>
    </source>
</reference>
<dbReference type="InterPro" id="IPR052337">
    <property type="entry name" value="SAT4-like"/>
</dbReference>
<comment type="subcellular location">
    <subcellularLocation>
        <location evidence="1">Membrane</location>
        <topology evidence="1">Multi-pass membrane protein</topology>
    </subcellularLocation>
</comment>
<feature type="transmembrane region" description="Helical" evidence="7">
    <location>
        <begin position="241"/>
        <end position="267"/>
    </location>
</feature>
<dbReference type="PANTHER" id="PTHR33048">
    <property type="entry name" value="PTH11-LIKE INTEGRAL MEMBRANE PROTEIN (AFU_ORTHOLOGUE AFUA_5G11245)"/>
    <property type="match status" value="1"/>
</dbReference>
<evidence type="ECO:0000313" key="10">
    <source>
        <dbReference type="Proteomes" id="UP000091956"/>
    </source>
</evidence>
<comment type="similarity">
    <text evidence="5">Belongs to the SAT4 family.</text>
</comment>
<dbReference type="RefSeq" id="XP_018125146.1">
    <property type="nucleotide sequence ID" value="XM_018280002.2"/>
</dbReference>
<feature type="transmembrane region" description="Helical" evidence="7">
    <location>
        <begin position="94"/>
        <end position="119"/>
    </location>
</feature>
<protein>
    <recommendedName>
        <fullName evidence="8">Rhodopsin domain-containing protein</fullName>
    </recommendedName>
</protein>
<evidence type="ECO:0000259" key="8">
    <source>
        <dbReference type="Pfam" id="PF20684"/>
    </source>
</evidence>
<keyword evidence="4 7" id="KW-0472">Membrane</keyword>
<dbReference type="InterPro" id="IPR049326">
    <property type="entry name" value="Rhodopsin_dom_fungi"/>
</dbReference>
<dbReference type="EMBL" id="KV460293">
    <property type="protein sequence ID" value="OBT91413.1"/>
    <property type="molecule type" value="Genomic_DNA"/>
</dbReference>
<dbReference type="GO" id="GO:0016020">
    <property type="term" value="C:membrane"/>
    <property type="evidence" value="ECO:0007669"/>
    <property type="project" value="UniProtKB-SubCell"/>
</dbReference>
<dbReference type="Proteomes" id="UP000091956">
    <property type="component" value="Unassembled WGS sequence"/>
</dbReference>
<keyword evidence="10" id="KW-1185">Reference proteome</keyword>
<dbReference type="GeneID" id="28843994"/>
<keyword evidence="2 7" id="KW-0812">Transmembrane</keyword>
<feature type="transmembrane region" description="Helical" evidence="7">
    <location>
        <begin position="20"/>
        <end position="41"/>
    </location>
</feature>
<proteinExistence type="inferred from homology"/>
<evidence type="ECO:0000256" key="7">
    <source>
        <dbReference type="SAM" id="Phobius"/>
    </source>
</evidence>
<dbReference type="PANTHER" id="PTHR33048:SF96">
    <property type="entry name" value="INTEGRAL MEMBRANE PROTEIN"/>
    <property type="match status" value="1"/>
</dbReference>
<accession>A0A1B8G6F4</accession>
<feature type="domain" description="Rhodopsin" evidence="8">
    <location>
        <begin position="37"/>
        <end position="271"/>
    </location>
</feature>
<dbReference type="AlphaFoldDB" id="A0A1B8G6F4"/>
<evidence type="ECO:0000256" key="5">
    <source>
        <dbReference type="ARBA" id="ARBA00038359"/>
    </source>
</evidence>
<feature type="transmembrane region" description="Helical" evidence="7">
    <location>
        <begin position="178"/>
        <end position="201"/>
    </location>
</feature>
<evidence type="ECO:0000256" key="4">
    <source>
        <dbReference type="ARBA" id="ARBA00023136"/>
    </source>
</evidence>
<gene>
    <name evidence="9" type="ORF">VE01_10608</name>
</gene>
<name>A0A1B8G6F4_9PEZI</name>
<dbReference type="OrthoDB" id="5022096at2759"/>
<dbReference type="Pfam" id="PF20684">
    <property type="entry name" value="Fung_rhodopsin"/>
    <property type="match status" value="1"/>
</dbReference>
<dbReference type="STRING" id="342668.A0A1B8G6F4"/>
<feature type="compositionally biased region" description="Basic and acidic residues" evidence="6">
    <location>
        <begin position="330"/>
        <end position="359"/>
    </location>
</feature>
<keyword evidence="3 7" id="KW-1133">Transmembrane helix</keyword>
<feature type="transmembrane region" description="Helical" evidence="7">
    <location>
        <begin position="131"/>
        <end position="151"/>
    </location>
</feature>
<feature type="transmembrane region" description="Helical" evidence="7">
    <location>
        <begin position="53"/>
        <end position="74"/>
    </location>
</feature>
<evidence type="ECO:0000313" key="9">
    <source>
        <dbReference type="EMBL" id="OBT91413.1"/>
    </source>
</evidence>
<sequence length="382" mass="42466">MASSGGPMPLPEDKNMGTVLLILTSVLIFFTITTTVLRLWARYMRGLIGWDDYTIGVCCLLAIGRTIIQIVSVYHGNGRHRVYISDEDYQYVNFLTWMTQIFLFLNIGLLKCSICILILRIKNTPVLNWCLYIMMAGLILTNMECVLVLLAECSPVEKYWHPDVPGKCWDTKVRIYSIYLQVGYSVVTDLICTLLPIVVLWKVQMKRSLKIAVCGLMSLGLIATATAIVRASSLGTTTSDLTYAYCMAAIYGNTELHLGIIAANLSLSRSIYGYFMGRNRDGTSGASGSVFPTIGSKGSRGFPLNSNSDQQPRRGRKNSEVGSESSQMELGDHVVKTTEFRLEEESVEREGGMERDRVTRMSWDQKPMPKRGFHGGRVSGGG</sequence>
<evidence type="ECO:0000256" key="6">
    <source>
        <dbReference type="SAM" id="MobiDB-lite"/>
    </source>
</evidence>
<evidence type="ECO:0000256" key="1">
    <source>
        <dbReference type="ARBA" id="ARBA00004141"/>
    </source>
</evidence>
<reference evidence="10" key="2">
    <citation type="journal article" date="2018" name="Nat. Commun.">
        <title>Extreme sensitivity to ultraviolet light in the fungal pathogen causing white-nose syndrome of bats.</title>
        <authorList>
            <person name="Palmer J.M."/>
            <person name="Drees K.P."/>
            <person name="Foster J.T."/>
            <person name="Lindner D.L."/>
        </authorList>
    </citation>
    <scope>NUCLEOTIDE SEQUENCE [LARGE SCALE GENOMIC DNA]</scope>
    <source>
        <strain evidence="10">UAMH 10579</strain>
    </source>
</reference>
<evidence type="ECO:0000256" key="2">
    <source>
        <dbReference type="ARBA" id="ARBA00022692"/>
    </source>
</evidence>
<organism evidence="9 10">
    <name type="scientific">Pseudogymnoascus verrucosus</name>
    <dbReference type="NCBI Taxonomy" id="342668"/>
    <lineage>
        <taxon>Eukaryota</taxon>
        <taxon>Fungi</taxon>
        <taxon>Dikarya</taxon>
        <taxon>Ascomycota</taxon>
        <taxon>Pezizomycotina</taxon>
        <taxon>Leotiomycetes</taxon>
        <taxon>Thelebolales</taxon>
        <taxon>Thelebolaceae</taxon>
        <taxon>Pseudogymnoascus</taxon>
    </lineage>
</organism>
<feature type="transmembrane region" description="Helical" evidence="7">
    <location>
        <begin position="208"/>
        <end position="229"/>
    </location>
</feature>